<protein>
    <submittedName>
        <fullName evidence="1">Uncharacterized protein</fullName>
    </submittedName>
</protein>
<name>A0ACC2U6E3_9FUNG</name>
<proteinExistence type="predicted"/>
<sequence>MGLQSSCYQDNDLRESDQAQLAAKLTMKTFEIACFIMALVAPSAIHADNQIQANDAQNFTASVQIESIKAEYDSQPKKTYEESDDEYPSQKAVYLAERAAYIAAKKQYVIQPVNVSSS</sequence>
<keyword evidence="2" id="KW-1185">Reference proteome</keyword>
<evidence type="ECO:0000313" key="2">
    <source>
        <dbReference type="Proteomes" id="UP001165960"/>
    </source>
</evidence>
<dbReference type="Proteomes" id="UP001165960">
    <property type="component" value="Unassembled WGS sequence"/>
</dbReference>
<reference evidence="1" key="1">
    <citation type="submission" date="2022-04" db="EMBL/GenBank/DDBJ databases">
        <title>Genome of the entomopathogenic fungus Entomophthora muscae.</title>
        <authorList>
            <person name="Elya C."/>
            <person name="Lovett B.R."/>
            <person name="Lee E."/>
            <person name="Macias A.M."/>
            <person name="Hajek A.E."/>
            <person name="De Bivort B.L."/>
            <person name="Kasson M.T."/>
            <person name="De Fine Licht H.H."/>
            <person name="Stajich J.E."/>
        </authorList>
    </citation>
    <scope>NUCLEOTIDE SEQUENCE</scope>
    <source>
        <strain evidence="1">Berkeley</strain>
    </source>
</reference>
<gene>
    <name evidence="1" type="ORF">DSO57_1002960</name>
</gene>
<comment type="caution">
    <text evidence="1">The sequence shown here is derived from an EMBL/GenBank/DDBJ whole genome shotgun (WGS) entry which is preliminary data.</text>
</comment>
<dbReference type="EMBL" id="QTSX02001427">
    <property type="protein sequence ID" value="KAJ9082585.1"/>
    <property type="molecule type" value="Genomic_DNA"/>
</dbReference>
<organism evidence="1 2">
    <name type="scientific">Entomophthora muscae</name>
    <dbReference type="NCBI Taxonomy" id="34485"/>
    <lineage>
        <taxon>Eukaryota</taxon>
        <taxon>Fungi</taxon>
        <taxon>Fungi incertae sedis</taxon>
        <taxon>Zoopagomycota</taxon>
        <taxon>Entomophthoromycotina</taxon>
        <taxon>Entomophthoromycetes</taxon>
        <taxon>Entomophthorales</taxon>
        <taxon>Entomophthoraceae</taxon>
        <taxon>Entomophthora</taxon>
    </lineage>
</organism>
<accession>A0ACC2U6E3</accession>
<evidence type="ECO:0000313" key="1">
    <source>
        <dbReference type="EMBL" id="KAJ9082585.1"/>
    </source>
</evidence>